<feature type="transmembrane region" description="Helical" evidence="8">
    <location>
        <begin position="34"/>
        <end position="52"/>
    </location>
</feature>
<dbReference type="Proteomes" id="UP001225072">
    <property type="component" value="Unassembled WGS sequence"/>
</dbReference>
<comment type="caution">
    <text evidence="10">The sequence shown here is derived from an EMBL/GenBank/DDBJ whole genome shotgun (WGS) entry which is preliminary data.</text>
</comment>
<feature type="transmembrane region" description="Helical" evidence="8">
    <location>
        <begin position="131"/>
        <end position="151"/>
    </location>
</feature>
<keyword evidence="5 8" id="KW-1133">Transmembrane helix</keyword>
<keyword evidence="4" id="KW-0125">Carotenoid biosynthesis</keyword>
<evidence type="ECO:0000256" key="5">
    <source>
        <dbReference type="ARBA" id="ARBA00022989"/>
    </source>
</evidence>
<feature type="domain" description="Lycopene cyclase" evidence="9">
    <location>
        <begin position="130"/>
        <end position="224"/>
    </location>
</feature>
<comment type="subcellular location">
    <subcellularLocation>
        <location evidence="1">Membrane</location>
        <topology evidence="1">Multi-pass membrane protein</topology>
    </subcellularLocation>
</comment>
<evidence type="ECO:0000313" key="11">
    <source>
        <dbReference type="Proteomes" id="UP001225072"/>
    </source>
</evidence>
<dbReference type="InterPro" id="IPR017825">
    <property type="entry name" value="Lycopene_cyclase_dom"/>
</dbReference>
<feature type="transmembrane region" description="Helical" evidence="8">
    <location>
        <begin position="6"/>
        <end position="22"/>
    </location>
</feature>
<evidence type="ECO:0000256" key="3">
    <source>
        <dbReference type="ARBA" id="ARBA00022692"/>
    </source>
</evidence>
<evidence type="ECO:0000256" key="2">
    <source>
        <dbReference type="ARBA" id="ARBA00004829"/>
    </source>
</evidence>
<keyword evidence="7" id="KW-0413">Isomerase</keyword>
<evidence type="ECO:0000256" key="4">
    <source>
        <dbReference type="ARBA" id="ARBA00022746"/>
    </source>
</evidence>
<feature type="transmembrane region" description="Helical" evidence="8">
    <location>
        <begin position="163"/>
        <end position="182"/>
    </location>
</feature>
<keyword evidence="11" id="KW-1185">Reference proteome</keyword>
<comment type="pathway">
    <text evidence="2">Carotenoid biosynthesis.</text>
</comment>
<name>A0ABU0TGE2_9FLAO</name>
<feature type="transmembrane region" description="Helical" evidence="8">
    <location>
        <begin position="72"/>
        <end position="95"/>
    </location>
</feature>
<evidence type="ECO:0000256" key="1">
    <source>
        <dbReference type="ARBA" id="ARBA00004141"/>
    </source>
</evidence>
<dbReference type="RefSeq" id="WP_307445997.1">
    <property type="nucleotide sequence ID" value="NZ_JAUTAL010000001.1"/>
</dbReference>
<sequence length="248" mass="28781">MQQYTYLLINFFTVIVCFLFSFHHKIKFNRHFGAFLGGSVIVAVVFIIWDAWFTKRGVWWFNDDYLIGMRILGLPIEEILFFICIPFSCLFTYFCLDKFFRLDWKPVPEKIFVILSIAAALGIALYFNGRIYTFVTFLTTAISLFVLYFVLKVRWIGKASLIYLLLMPGFLAVNGILTGTGLESPIVNYTPGTFMGIRLLTIPLEDTAYGYELILWNIYLFKKFSKNEQSTKDGKDQYILVQERPEAG</sequence>
<evidence type="ECO:0000256" key="6">
    <source>
        <dbReference type="ARBA" id="ARBA00023136"/>
    </source>
</evidence>
<protein>
    <submittedName>
        <fullName evidence="10">Lycopene cyclase domain-containing protein</fullName>
    </submittedName>
</protein>
<dbReference type="EMBL" id="JAUTAL010000001">
    <property type="protein sequence ID" value="MDQ1095330.1"/>
    <property type="molecule type" value="Genomic_DNA"/>
</dbReference>
<dbReference type="Pfam" id="PF18916">
    <property type="entry name" value="Lycopene_cyc"/>
    <property type="match status" value="2"/>
</dbReference>
<organism evidence="10 11">
    <name type="scientific">Chryseobacterium camelliae</name>
    <dbReference type="NCBI Taxonomy" id="1265445"/>
    <lineage>
        <taxon>Bacteria</taxon>
        <taxon>Pseudomonadati</taxon>
        <taxon>Bacteroidota</taxon>
        <taxon>Flavobacteriia</taxon>
        <taxon>Flavobacteriales</taxon>
        <taxon>Weeksellaceae</taxon>
        <taxon>Chryseobacterium group</taxon>
        <taxon>Chryseobacterium</taxon>
    </lineage>
</organism>
<proteinExistence type="predicted"/>
<evidence type="ECO:0000259" key="9">
    <source>
        <dbReference type="Pfam" id="PF18916"/>
    </source>
</evidence>
<dbReference type="NCBIfam" id="TIGR03462">
    <property type="entry name" value="CarR_dom_SF"/>
    <property type="match status" value="1"/>
</dbReference>
<evidence type="ECO:0000313" key="10">
    <source>
        <dbReference type="EMBL" id="MDQ1095330.1"/>
    </source>
</evidence>
<feature type="domain" description="Lycopene cyclase" evidence="9">
    <location>
        <begin position="4"/>
        <end position="96"/>
    </location>
</feature>
<evidence type="ECO:0000256" key="8">
    <source>
        <dbReference type="SAM" id="Phobius"/>
    </source>
</evidence>
<feature type="transmembrane region" description="Helical" evidence="8">
    <location>
        <begin position="107"/>
        <end position="125"/>
    </location>
</feature>
<reference evidence="10 11" key="1">
    <citation type="submission" date="2023-07" db="EMBL/GenBank/DDBJ databases">
        <title>Functional and genomic diversity of the sorghum phyllosphere microbiome.</title>
        <authorList>
            <person name="Shade A."/>
        </authorList>
    </citation>
    <scope>NUCLEOTIDE SEQUENCE [LARGE SCALE GENOMIC DNA]</scope>
    <source>
        <strain evidence="10 11">SORGH_AS_1064</strain>
    </source>
</reference>
<keyword evidence="3 8" id="KW-0812">Transmembrane</keyword>
<accession>A0ABU0TGE2</accession>
<keyword evidence="6 8" id="KW-0472">Membrane</keyword>
<evidence type="ECO:0000256" key="7">
    <source>
        <dbReference type="ARBA" id="ARBA00023235"/>
    </source>
</evidence>
<gene>
    <name evidence="10" type="ORF">QE404_000477</name>
</gene>